<evidence type="ECO:0000313" key="1">
    <source>
        <dbReference type="EMBL" id="KAA5411364.1"/>
    </source>
</evidence>
<name>A0A412RWH9_9BACE</name>
<comment type="caution">
    <text evidence="1">The sequence shown here is derived from an EMBL/GenBank/DDBJ whole genome shotgun (WGS) entry which is preliminary data.</text>
</comment>
<dbReference type="PANTHER" id="PTHR37833">
    <property type="entry name" value="LIPOPROTEIN-RELATED"/>
    <property type="match status" value="1"/>
</dbReference>
<dbReference type="InterPro" id="IPR011467">
    <property type="entry name" value="DUF1573"/>
</dbReference>
<dbReference type="Proteomes" id="UP000325055">
    <property type="component" value="Unassembled WGS sequence"/>
</dbReference>
<dbReference type="PANTHER" id="PTHR37833:SF1">
    <property type="entry name" value="SIGNAL PEPTIDE PROTEIN"/>
    <property type="match status" value="1"/>
</dbReference>
<reference evidence="1 3" key="1">
    <citation type="journal article" date="2019" name="Nat. Med.">
        <title>A library of human gut bacterial isolates paired with longitudinal multiomics data enables mechanistic microbiome research.</title>
        <authorList>
            <person name="Poyet M."/>
            <person name="Groussin M."/>
            <person name="Gibbons S.M."/>
            <person name="Avila-Pacheco J."/>
            <person name="Jiang X."/>
            <person name="Kearney S.M."/>
            <person name="Perrotta A.R."/>
            <person name="Berdy B."/>
            <person name="Zhao S."/>
            <person name="Lieberman T.D."/>
            <person name="Swanson P.K."/>
            <person name="Smith M."/>
            <person name="Roesemann S."/>
            <person name="Alexander J.E."/>
            <person name="Rich S.A."/>
            <person name="Livny J."/>
            <person name="Vlamakis H."/>
            <person name="Clish C."/>
            <person name="Bullock K."/>
            <person name="Deik A."/>
            <person name="Scott J."/>
            <person name="Pierce K.A."/>
            <person name="Xavier R.J."/>
            <person name="Alm E.J."/>
        </authorList>
    </citation>
    <scope>NUCLEOTIDE SEQUENCE [LARGE SCALE GENOMIC DNA]</scope>
    <source>
        <strain evidence="1 3">BIOML-A7</strain>
    </source>
</reference>
<dbReference type="PROSITE" id="PS51257">
    <property type="entry name" value="PROKAR_LIPOPROTEIN"/>
    <property type="match status" value="1"/>
</dbReference>
<dbReference type="Gene3D" id="2.60.40.10">
    <property type="entry name" value="Immunoglobulins"/>
    <property type="match status" value="1"/>
</dbReference>
<reference evidence="2" key="2">
    <citation type="submission" date="2023-08" db="EMBL/GenBank/DDBJ databases">
        <title>Reintroducing virulent viruses to syntetic microbiomes.</title>
        <authorList>
            <person name="Wilde J."/>
            <person name="Boyes R."/>
            <person name="Robinson A.V."/>
            <person name="Daisley B.A."/>
            <person name="Allen-Vercoe E."/>
        </authorList>
    </citation>
    <scope>NUCLEOTIDE SEQUENCE</scope>
    <source>
        <strain evidence="2">225I_12FAA</strain>
    </source>
</reference>
<dbReference type="Pfam" id="PF07610">
    <property type="entry name" value="DUF1573"/>
    <property type="match status" value="1"/>
</dbReference>
<dbReference type="AlphaFoldDB" id="A0A412RWH9"/>
<protein>
    <submittedName>
        <fullName evidence="1">DUF1573 domain-containing protein</fullName>
    </submittedName>
</protein>
<gene>
    <name evidence="1" type="ORF">F2Y86_01190</name>
    <name evidence="2" type="ORF">RO785_20925</name>
</gene>
<dbReference type="EMBL" id="VVYW01000001">
    <property type="protein sequence ID" value="KAA5411364.1"/>
    <property type="molecule type" value="Genomic_DNA"/>
</dbReference>
<proteinExistence type="predicted"/>
<dbReference type="Proteomes" id="UP001266995">
    <property type="component" value="Unassembled WGS sequence"/>
</dbReference>
<evidence type="ECO:0000313" key="2">
    <source>
        <dbReference type="EMBL" id="MDT4513438.1"/>
    </source>
</evidence>
<accession>A0A412RWH9</accession>
<dbReference type="RefSeq" id="WP_118435194.1">
    <property type="nucleotide sequence ID" value="NZ_CAXUGF010000005.1"/>
</dbReference>
<dbReference type="EMBL" id="JAVSNH010000001">
    <property type="protein sequence ID" value="MDT4513438.1"/>
    <property type="molecule type" value="Genomic_DNA"/>
</dbReference>
<evidence type="ECO:0000313" key="3">
    <source>
        <dbReference type="Proteomes" id="UP000325055"/>
    </source>
</evidence>
<dbReference type="InterPro" id="IPR013783">
    <property type="entry name" value="Ig-like_fold"/>
</dbReference>
<sequence length="288" mass="33269">MKKYVVLLFVLFLVSCNNSKKQSVFNLLKEWNSREIQFPNHLVFTIQGRDTVDFRIEDKYKIITYVDSIGCTSCNLKFAGWKNFMHVVDSLRPDSVQFLFVFFPKKVTEIYQSLLLDRFKYPVCIDKEDSLNKLNNFPHNMAFQTFLLNKNNKVMAIGNPILNPKIKELYMKIIQGEEIVQANEDNLMTNVSIDTRSLFFGNFNWEKEQRAIFTLKNIGNRPLVIDAISTSCGCIKVEYNKEPVHPGSSITLYVAYKAEHPEHLNKTITVYCNTKASPLLLKIVGNAE</sequence>
<organism evidence="1 3">
    <name type="scientific">Bacteroides cellulosilyticus</name>
    <dbReference type="NCBI Taxonomy" id="246787"/>
    <lineage>
        <taxon>Bacteria</taxon>
        <taxon>Pseudomonadati</taxon>
        <taxon>Bacteroidota</taxon>
        <taxon>Bacteroidia</taxon>
        <taxon>Bacteroidales</taxon>
        <taxon>Bacteroidaceae</taxon>
        <taxon>Bacteroides</taxon>
    </lineage>
</organism>